<accession>A0A085MHL2</accession>
<reference evidence="2 3" key="1">
    <citation type="journal article" date="2014" name="Nat. Genet.">
        <title>Genome and transcriptome of the porcine whipworm Trichuris suis.</title>
        <authorList>
            <person name="Jex A.R."/>
            <person name="Nejsum P."/>
            <person name="Schwarz E.M."/>
            <person name="Hu L."/>
            <person name="Young N.D."/>
            <person name="Hall R.S."/>
            <person name="Korhonen P.K."/>
            <person name="Liao S."/>
            <person name="Thamsborg S."/>
            <person name="Xia J."/>
            <person name="Xu P."/>
            <person name="Wang S."/>
            <person name="Scheerlinck J.P."/>
            <person name="Hofmann A."/>
            <person name="Sternberg P.W."/>
            <person name="Wang J."/>
            <person name="Gasser R.B."/>
        </authorList>
    </citation>
    <scope>NUCLEOTIDE SEQUENCE [LARGE SCALE GENOMIC DNA]</scope>
    <source>
        <strain evidence="2">DCEP-RM93M</strain>
    </source>
</reference>
<proteinExistence type="predicted"/>
<evidence type="ECO:0000313" key="2">
    <source>
        <dbReference type="EMBL" id="KFD56708.1"/>
    </source>
</evidence>
<dbReference type="AlphaFoldDB" id="A0A085MHL2"/>
<evidence type="ECO:0000256" key="1">
    <source>
        <dbReference type="SAM" id="MobiDB-lite"/>
    </source>
</evidence>
<organism evidence="2 3">
    <name type="scientific">Trichuris suis</name>
    <name type="common">pig whipworm</name>
    <dbReference type="NCBI Taxonomy" id="68888"/>
    <lineage>
        <taxon>Eukaryota</taxon>
        <taxon>Metazoa</taxon>
        <taxon>Ecdysozoa</taxon>
        <taxon>Nematoda</taxon>
        <taxon>Enoplea</taxon>
        <taxon>Dorylaimia</taxon>
        <taxon>Trichinellida</taxon>
        <taxon>Trichuridae</taxon>
        <taxon>Trichuris</taxon>
    </lineage>
</organism>
<feature type="region of interest" description="Disordered" evidence="1">
    <location>
        <begin position="1"/>
        <end position="42"/>
    </location>
</feature>
<feature type="region of interest" description="Disordered" evidence="1">
    <location>
        <begin position="150"/>
        <end position="175"/>
    </location>
</feature>
<evidence type="ECO:0000313" key="3">
    <source>
        <dbReference type="Proteomes" id="UP000030764"/>
    </source>
</evidence>
<gene>
    <name evidence="2" type="ORF">M513_02384</name>
</gene>
<dbReference type="EMBL" id="KL363192">
    <property type="protein sequence ID" value="KFD56708.1"/>
    <property type="molecule type" value="Genomic_DNA"/>
</dbReference>
<name>A0A085MHL2_9BILA</name>
<protein>
    <submittedName>
        <fullName evidence="2">Uncharacterized protein</fullName>
    </submittedName>
</protein>
<sequence>MLRGARSRGIDLPDNTSASPGHTQAYKHVASRSQRSYHHADDEEGQSRKLCLLARVRLKAFLLLLRTDETVEESPRGSVSAGRTSGCSIEAFVRAFVRGIIYKNYAGYQNEQHTDQAFFGSTVVSVLRSYLLSVIVTLAAVDGYLARGDSVGSQPACNRNNRKSHGGRRKAKRAQNVHVSVAMVKTFNIQLDVKRNTCTNFLKPRCLGNTSSEARRNN</sequence>
<feature type="compositionally biased region" description="Basic residues" evidence="1">
    <location>
        <begin position="160"/>
        <end position="175"/>
    </location>
</feature>
<dbReference type="Proteomes" id="UP000030764">
    <property type="component" value="Unassembled WGS sequence"/>
</dbReference>
<keyword evidence="3" id="KW-1185">Reference proteome</keyword>